<sequence length="76" mass="8714">MDKLITILNGVWKLPQTGDYDPKGELCRETLCTNVQCGNCPFDSELHFPNPDEHFVTQIHKTLEVMNHETRNSTPD</sequence>
<name>S4TTK1_9CAUD</name>
<dbReference type="Proteomes" id="UP000014990">
    <property type="component" value="Segment"/>
</dbReference>
<accession>S4TTK1</accession>
<reference evidence="1 2" key="1">
    <citation type="journal article" date="2013" name="BMC Genomics">
        <title>Genomic characterization provides new insight into Salmonella phage diversity.</title>
        <authorList>
            <person name="Moreno Switt A.I."/>
            <person name="Orsi R.H."/>
            <person name="den Bakker H.C."/>
            <person name="Vongkamjan K."/>
            <person name="Altier C."/>
            <person name="Wiedmann M."/>
        </authorList>
    </citation>
    <scope>NUCLEOTIDE SEQUENCE [LARGE SCALE GENOMIC DNA]</scope>
</reference>
<dbReference type="EMBL" id="KC139517">
    <property type="protein sequence ID" value="AGF88132.1"/>
    <property type="molecule type" value="Genomic_DNA"/>
</dbReference>
<dbReference type="KEGG" id="vg:16275465"/>
<evidence type="ECO:0000313" key="1">
    <source>
        <dbReference type="EMBL" id="AGF88132.1"/>
    </source>
</evidence>
<evidence type="ECO:0000313" key="2">
    <source>
        <dbReference type="Proteomes" id="UP000014990"/>
    </source>
</evidence>
<dbReference type="OrthoDB" id="39730at10239"/>
<dbReference type="GeneID" id="16275465"/>
<keyword evidence="2" id="KW-1185">Reference proteome</keyword>
<dbReference type="RefSeq" id="YP_008239421.1">
    <property type="nucleotide sequence ID" value="NC_021772.1"/>
</dbReference>
<proteinExistence type="predicted"/>
<organism evidence="1 2">
    <name type="scientific">Salmonella phage FSL SP-058</name>
    <dbReference type="NCBI Taxonomy" id="1173761"/>
    <lineage>
        <taxon>Viruses</taxon>
        <taxon>Duplodnaviria</taxon>
        <taxon>Heunggongvirae</taxon>
        <taxon>Uroviricota</taxon>
        <taxon>Caudoviricetes</taxon>
        <taxon>Schitoviridae</taxon>
        <taxon>Humphriesvirinae</taxon>
        <taxon>Ithacavirus</taxon>
        <taxon>Ithacavirus SP058</taxon>
    </lineage>
</organism>
<gene>
    <name evidence="1" type="ORF">SP058_00085</name>
</gene>
<protein>
    <submittedName>
        <fullName evidence="1">Uncharacterized protein</fullName>
    </submittedName>
</protein>